<dbReference type="EMBL" id="MN032614">
    <property type="protein sequence ID" value="QDJ96876.1"/>
    <property type="molecule type" value="Genomic_DNA"/>
</dbReference>
<dbReference type="Proteomes" id="UP000317703">
    <property type="component" value="Segment"/>
</dbReference>
<accession>A0A514TV24</accession>
<evidence type="ECO:0000256" key="1">
    <source>
        <dbReference type="SAM" id="Coils"/>
    </source>
</evidence>
<reference evidence="2" key="1">
    <citation type="submission" date="2019-06" db="EMBL/GenBank/DDBJ databases">
        <title>Complete genome sequence of Aeromonas hydrophila bacteriophage PS1.</title>
        <authorList>
            <person name="Rai S."/>
            <person name="Tyagi A."/>
            <person name="Kumar N."/>
            <person name="Singh N."/>
        </authorList>
    </citation>
    <scope>NUCLEOTIDE SEQUENCE [LARGE SCALE GENOMIC DNA]</scope>
</reference>
<organism evidence="2 3">
    <name type="scientific">Aeromonas phage PS1</name>
    <dbReference type="NCBI Taxonomy" id="2591406"/>
    <lineage>
        <taxon>Viruses</taxon>
        <taxon>Duplodnaviria</taxon>
        <taxon>Heunggongvirae</taxon>
        <taxon>Uroviricota</taxon>
        <taxon>Caudoviricetes</taxon>
        <taxon>Chimalliviridae</taxon>
        <taxon>Ferozepurvirus</taxon>
        <taxon>Ferozepurvirus PS1</taxon>
    </lineage>
</organism>
<evidence type="ECO:0000313" key="2">
    <source>
        <dbReference type="EMBL" id="QDJ96876.1"/>
    </source>
</evidence>
<evidence type="ECO:0000313" key="3">
    <source>
        <dbReference type="Proteomes" id="UP000317703"/>
    </source>
</evidence>
<protein>
    <submittedName>
        <fullName evidence="2">Uncharacterized protein</fullName>
    </submittedName>
</protein>
<sequence>MNNSRVHKNSEFGFRSLIENNTFEDLYLIHRSGVKTILPAKTSETLNRDPFMVNQLIIYGEVGVPDCVLTEIIDTKTGESPFLLEQLGNHLSEFKQEHPYCQHWATPWDRSFHTCHDINKNYFVSESLGVLVCKVPELDNVLAKSGFLPMYALHKEMPEPKLGDDMSIEDRNFSNSDILHATAVVIDKRNKIGTLWTTVFGQTYELPVITNSQLEDGVYLKSGSTGNGPFEFIAYNSTDFDKLIRERNIHRKRDDAIFDPSNKELAAKLTELSKLKAEHKKVKLELQELIIEHKRVKEKHKDEFDTLKGNRLNNTILDWFRAIMGPFGGDIKRLIGGLFTFA</sequence>
<proteinExistence type="predicted"/>
<name>A0A514TV24_9CAUD</name>
<gene>
    <name evidence="2" type="ORF">PS1_0117</name>
</gene>
<keyword evidence="3" id="KW-1185">Reference proteome</keyword>
<feature type="coiled-coil region" evidence="1">
    <location>
        <begin position="262"/>
        <end position="303"/>
    </location>
</feature>
<keyword evidence="1" id="KW-0175">Coiled coil</keyword>